<sequence length="191" mass="22349">MHRHQTLPLISCLFIKFVDAAMSDTTERTQYAKLLERAMRILAMRDHSEAEFRRKLVQSCERAARFNKSENQPEPPGAEQLDRVVGWCFQHGWLDDARFADRYVAGRSCKGYGPQRIRLELGQKGVVKSLIDEALFNAEIDWQSQAFALAERKFGHPFPVEWKQRAKVQRYLMTKGFFMEDIRAIFENFDD</sequence>
<evidence type="ECO:0000256" key="5">
    <source>
        <dbReference type="HAMAP-Rule" id="MF_01114"/>
    </source>
</evidence>
<feature type="domain" description="RecX second three-helical" evidence="6">
    <location>
        <begin position="95"/>
        <end position="135"/>
    </location>
</feature>
<dbReference type="InterPro" id="IPR053924">
    <property type="entry name" value="RecX_HTH_2nd"/>
</dbReference>
<comment type="function">
    <text evidence="5">Modulates RecA activity.</text>
</comment>
<evidence type="ECO:0000256" key="4">
    <source>
        <dbReference type="ARBA" id="ARBA00022490"/>
    </source>
</evidence>
<evidence type="ECO:0000259" key="6">
    <source>
        <dbReference type="Pfam" id="PF02631"/>
    </source>
</evidence>
<dbReference type="InterPro" id="IPR003783">
    <property type="entry name" value="Regulatory_RecX"/>
</dbReference>
<evidence type="ECO:0000256" key="1">
    <source>
        <dbReference type="ARBA" id="ARBA00004496"/>
    </source>
</evidence>
<proteinExistence type="inferred from homology"/>
<accession>E5B2F7</accession>
<comment type="similarity">
    <text evidence="2 5">Belongs to the RecX family.</text>
</comment>
<dbReference type="GO" id="GO:0005737">
    <property type="term" value="C:cytoplasm"/>
    <property type="evidence" value="ECO:0007669"/>
    <property type="project" value="UniProtKB-SubCell"/>
</dbReference>
<comment type="subcellular location">
    <subcellularLocation>
        <location evidence="1 5">Cytoplasm</location>
    </subcellularLocation>
</comment>
<dbReference type="InterPro" id="IPR036388">
    <property type="entry name" value="WH-like_DNA-bd_sf"/>
</dbReference>
<evidence type="ECO:0000256" key="2">
    <source>
        <dbReference type="ARBA" id="ARBA00009695"/>
    </source>
</evidence>
<reference evidence="8" key="1">
    <citation type="journal article" date="2011" name="J. Bacteriol.">
        <title>Genome Sequence of an Erwinia amylovora Strain with Pathogenicity Restricted to Rubus Plants.</title>
        <authorList>
            <person name="Powney R."/>
            <person name="Smits T.H."/>
            <person name="Sawbridge T."/>
            <person name="Frey B."/>
            <person name="Blom J."/>
            <person name="Frey J.E."/>
            <person name="Plummer K.M."/>
            <person name="Beer S.V."/>
            <person name="Luck J."/>
            <person name="Duffy B."/>
            <person name="Rodoni B."/>
        </authorList>
    </citation>
    <scope>NUCLEOTIDE SEQUENCE</scope>
    <source>
        <strain evidence="8">ATCC BAA-2158</strain>
    </source>
</reference>
<dbReference type="Pfam" id="PF21981">
    <property type="entry name" value="RecX_HTH3"/>
    <property type="match status" value="1"/>
</dbReference>
<dbReference type="PANTHER" id="PTHR33602">
    <property type="entry name" value="REGULATORY PROTEIN RECX FAMILY PROTEIN"/>
    <property type="match status" value="1"/>
</dbReference>
<feature type="domain" description="RecX third three-helical" evidence="7">
    <location>
        <begin position="141"/>
        <end position="185"/>
    </location>
</feature>
<name>E5B2F7_ERWAM</name>
<dbReference type="HAMAP" id="MF_01114">
    <property type="entry name" value="RecX"/>
    <property type="match status" value="1"/>
</dbReference>
<evidence type="ECO:0000259" key="7">
    <source>
        <dbReference type="Pfam" id="PF21981"/>
    </source>
</evidence>
<protein>
    <recommendedName>
        <fullName evidence="3 5">Regulatory protein RecX</fullName>
    </recommendedName>
</protein>
<evidence type="ECO:0000313" key="8">
    <source>
        <dbReference type="EMBL" id="CBX79659.1"/>
    </source>
</evidence>
<dbReference type="Pfam" id="PF02631">
    <property type="entry name" value="RecX_HTH2"/>
    <property type="match status" value="1"/>
</dbReference>
<gene>
    <name evidence="5 8" type="primary">recX</name>
    <name evidence="8" type="ORF">EAIL5_0839</name>
</gene>
<keyword evidence="4 5" id="KW-0963">Cytoplasm</keyword>
<dbReference type="PANTHER" id="PTHR33602:SF1">
    <property type="entry name" value="REGULATORY PROTEIN RECX FAMILY PROTEIN"/>
    <property type="match status" value="1"/>
</dbReference>
<dbReference type="EMBL" id="FR719187">
    <property type="protein sequence ID" value="CBX79659.1"/>
    <property type="molecule type" value="Genomic_DNA"/>
</dbReference>
<dbReference type="AlphaFoldDB" id="E5B2F7"/>
<dbReference type="Gene3D" id="1.10.10.10">
    <property type="entry name" value="Winged helix-like DNA-binding domain superfamily/Winged helix DNA-binding domain"/>
    <property type="match status" value="3"/>
</dbReference>
<dbReference type="GO" id="GO:0006282">
    <property type="term" value="P:regulation of DNA repair"/>
    <property type="evidence" value="ECO:0007669"/>
    <property type="project" value="UniProtKB-UniRule"/>
</dbReference>
<organism evidence="8">
    <name type="scientific">Erwinia amylovora ATCC BAA-2158</name>
    <dbReference type="NCBI Taxonomy" id="889211"/>
    <lineage>
        <taxon>Bacteria</taxon>
        <taxon>Pseudomonadati</taxon>
        <taxon>Pseudomonadota</taxon>
        <taxon>Gammaproteobacteria</taxon>
        <taxon>Enterobacterales</taxon>
        <taxon>Erwiniaceae</taxon>
        <taxon>Erwinia</taxon>
    </lineage>
</organism>
<evidence type="ECO:0000256" key="3">
    <source>
        <dbReference type="ARBA" id="ARBA00018111"/>
    </source>
</evidence>
<dbReference type="InterPro" id="IPR053925">
    <property type="entry name" value="RecX_HTH_3rd"/>
</dbReference>